<dbReference type="InterPro" id="IPR050951">
    <property type="entry name" value="Retrovirus_Pol_polyprotein"/>
</dbReference>
<dbReference type="Gene3D" id="3.30.420.10">
    <property type="entry name" value="Ribonuclease H-like superfamily/Ribonuclease H"/>
    <property type="match status" value="1"/>
</dbReference>
<evidence type="ECO:0000313" key="3">
    <source>
        <dbReference type="Proteomes" id="UP000307756"/>
    </source>
</evidence>
<dbReference type="FunFam" id="3.30.420.10:FF:000032">
    <property type="entry name" value="Retrovirus-related Pol polyprotein from transposon 297-like Protein"/>
    <property type="match status" value="1"/>
</dbReference>
<dbReference type="InterPro" id="IPR036397">
    <property type="entry name" value="RNaseH_sf"/>
</dbReference>
<organism evidence="2 3">
    <name type="scientific">Robertmurraya kyonggiensis</name>
    <dbReference type="NCBI Taxonomy" id="1037680"/>
    <lineage>
        <taxon>Bacteria</taxon>
        <taxon>Bacillati</taxon>
        <taxon>Bacillota</taxon>
        <taxon>Bacilli</taxon>
        <taxon>Bacillales</taxon>
        <taxon>Bacillaceae</taxon>
        <taxon>Robertmurraya</taxon>
    </lineage>
</organism>
<dbReference type="InterPro" id="IPR012337">
    <property type="entry name" value="RNaseH-like_sf"/>
</dbReference>
<dbReference type="SUPFAM" id="SSF53098">
    <property type="entry name" value="Ribonuclease H-like"/>
    <property type="match status" value="1"/>
</dbReference>
<dbReference type="EMBL" id="SWBM01000019">
    <property type="protein sequence ID" value="TKC13481.1"/>
    <property type="molecule type" value="Genomic_DNA"/>
</dbReference>
<evidence type="ECO:0000259" key="1">
    <source>
        <dbReference type="PROSITE" id="PS50994"/>
    </source>
</evidence>
<name>A0A4U1CWM5_9BACI</name>
<proteinExistence type="predicted"/>
<evidence type="ECO:0000313" key="2">
    <source>
        <dbReference type="EMBL" id="TKC13481.1"/>
    </source>
</evidence>
<dbReference type="GO" id="GO:0003676">
    <property type="term" value="F:nucleic acid binding"/>
    <property type="evidence" value="ECO:0007669"/>
    <property type="project" value="InterPro"/>
</dbReference>
<protein>
    <submittedName>
        <fullName evidence="2">Transposase family protein</fullName>
    </submittedName>
</protein>
<gene>
    <name evidence="2" type="ORF">FA727_23565</name>
</gene>
<comment type="caution">
    <text evidence="2">The sequence shown here is derived from an EMBL/GenBank/DDBJ whole genome shotgun (WGS) entry which is preliminary data.</text>
</comment>
<feature type="non-terminal residue" evidence="2">
    <location>
        <position position="316"/>
    </location>
</feature>
<reference evidence="2 3" key="1">
    <citation type="journal article" date="2011" name="J. Microbiol.">
        <title>Bacillus kyonggiensis sp. nov., isolated from soil of a lettuce field.</title>
        <authorList>
            <person name="Dong K."/>
            <person name="Lee S."/>
        </authorList>
    </citation>
    <scope>NUCLEOTIDE SEQUENCE [LARGE SCALE GENOMIC DNA]</scope>
    <source>
        <strain evidence="2 3">NB22</strain>
    </source>
</reference>
<dbReference type="Gene3D" id="1.10.340.70">
    <property type="match status" value="1"/>
</dbReference>
<keyword evidence="3" id="KW-1185">Reference proteome</keyword>
<feature type="domain" description="Integrase catalytic" evidence="1">
    <location>
        <begin position="123"/>
        <end position="286"/>
    </location>
</feature>
<dbReference type="InterPro" id="IPR041588">
    <property type="entry name" value="Integrase_H2C2"/>
</dbReference>
<dbReference type="FunFam" id="1.10.340.70:FF:000001">
    <property type="entry name" value="Retrovirus-related Pol polyprotein from transposon gypsy-like Protein"/>
    <property type="match status" value="1"/>
</dbReference>
<dbReference type="GO" id="GO:0015074">
    <property type="term" value="P:DNA integration"/>
    <property type="evidence" value="ECO:0007669"/>
    <property type="project" value="InterPro"/>
</dbReference>
<dbReference type="Pfam" id="PF17921">
    <property type="entry name" value="Integrase_H2C2"/>
    <property type="match status" value="1"/>
</dbReference>
<accession>A0A4U1CWM5</accession>
<dbReference type="Proteomes" id="UP000307756">
    <property type="component" value="Unassembled WGS sequence"/>
</dbReference>
<dbReference type="PROSITE" id="PS50994">
    <property type="entry name" value="INTEGRASE"/>
    <property type="match status" value="1"/>
</dbReference>
<dbReference type="AlphaFoldDB" id="A0A4U1CWM5"/>
<dbReference type="InterPro" id="IPR001584">
    <property type="entry name" value="Integrase_cat-core"/>
</dbReference>
<dbReference type="OrthoDB" id="9781005at2"/>
<dbReference type="PANTHER" id="PTHR37984:SF5">
    <property type="entry name" value="PROTEIN NYNRIN-LIKE"/>
    <property type="match status" value="1"/>
</dbReference>
<sequence>MEVESTLEQEIRKGQLEDPKIEEFRALIHLGKTKDFTEDEQGTVWFRNRICVPENDRLRELILKEAHDSPYSIHPGSTKMYQDLKEKYWWYGLKKDVATYVALCDVCQKVKAEHQRPAGLLQPLRVPEWKWEEIGMDFIVGLPRTRDGHDSIWVIVDRLTKSAHFIPVNTTYTSAKLAELYMSRIVCLHGVPKKIVSDRGTQFTSRFWQKVHEIMGTQLNFSSAYHPQTDGQTERTNQILEDMLRACALKHGRSWDKSLPYAEFSYNNSYQASLKMSPFEALYGRKCRTPLYWSQTGESKLFGPEVIQDAEQQGQL</sequence>
<dbReference type="PANTHER" id="PTHR37984">
    <property type="entry name" value="PROTEIN CBG26694"/>
    <property type="match status" value="1"/>
</dbReference>